<evidence type="ECO:0000313" key="10">
    <source>
        <dbReference type="Proteomes" id="UP001258017"/>
    </source>
</evidence>
<dbReference type="Proteomes" id="UP001258017">
    <property type="component" value="Unassembled WGS sequence"/>
</dbReference>
<keyword evidence="4 6" id="KW-0520">NAD</keyword>
<feature type="domain" description="PARP catalytic" evidence="8">
    <location>
        <begin position="126"/>
        <end position="318"/>
    </location>
</feature>
<dbReference type="SUPFAM" id="SSF56399">
    <property type="entry name" value="ADP-ribosylation"/>
    <property type="match status" value="1"/>
</dbReference>
<dbReference type="InterPro" id="IPR051838">
    <property type="entry name" value="ARTD_PARP"/>
</dbReference>
<dbReference type="EC" id="2.4.2.-" evidence="6"/>
<evidence type="ECO:0000313" key="9">
    <source>
        <dbReference type="EMBL" id="KAK2583882.1"/>
    </source>
</evidence>
<keyword evidence="7" id="KW-0812">Transmembrane</keyword>
<reference evidence="9" key="2">
    <citation type="journal article" date="2023" name="Commun. Biol.">
        <title>Intrasexual cuticular hydrocarbon dimorphism in a wasp sheds light on hydrocarbon biosynthesis genes in Hymenoptera.</title>
        <authorList>
            <person name="Moris V.C."/>
            <person name="Podsiadlowski L."/>
            <person name="Martin S."/>
            <person name="Oeyen J.P."/>
            <person name="Donath A."/>
            <person name="Petersen M."/>
            <person name="Wilbrandt J."/>
            <person name="Misof B."/>
            <person name="Liedtke D."/>
            <person name="Thamm M."/>
            <person name="Scheiner R."/>
            <person name="Schmitt T."/>
            <person name="Niehuis O."/>
        </authorList>
    </citation>
    <scope>NUCLEOTIDE SEQUENCE</scope>
    <source>
        <strain evidence="9">GBR_01_08_01A</strain>
    </source>
</reference>
<keyword evidence="3" id="KW-0548">Nucleotidyltransferase</keyword>
<protein>
    <recommendedName>
        <fullName evidence="6">Poly [ADP-ribose] polymerase</fullName>
        <shortName evidence="6">PARP</shortName>
        <ecNumber evidence="6">2.4.2.-</ecNumber>
    </recommendedName>
</protein>
<dbReference type="PROSITE" id="PS51059">
    <property type="entry name" value="PARP_CATALYTIC"/>
    <property type="match status" value="1"/>
</dbReference>
<organism evidence="9 10">
    <name type="scientific">Odynerus spinipes</name>
    <dbReference type="NCBI Taxonomy" id="1348599"/>
    <lineage>
        <taxon>Eukaryota</taxon>
        <taxon>Metazoa</taxon>
        <taxon>Ecdysozoa</taxon>
        <taxon>Arthropoda</taxon>
        <taxon>Hexapoda</taxon>
        <taxon>Insecta</taxon>
        <taxon>Pterygota</taxon>
        <taxon>Neoptera</taxon>
        <taxon>Endopterygota</taxon>
        <taxon>Hymenoptera</taxon>
        <taxon>Apocrita</taxon>
        <taxon>Aculeata</taxon>
        <taxon>Vespoidea</taxon>
        <taxon>Vespidae</taxon>
        <taxon>Eumeninae</taxon>
        <taxon>Odynerus</taxon>
    </lineage>
</organism>
<gene>
    <name evidence="9" type="ORF">KPH14_001156</name>
</gene>
<reference evidence="9" key="1">
    <citation type="submission" date="2021-08" db="EMBL/GenBank/DDBJ databases">
        <authorList>
            <person name="Misof B."/>
            <person name="Oliver O."/>
            <person name="Podsiadlowski L."/>
            <person name="Donath A."/>
            <person name="Peters R."/>
            <person name="Mayer C."/>
            <person name="Rust J."/>
            <person name="Gunkel S."/>
            <person name="Lesny P."/>
            <person name="Martin S."/>
            <person name="Oeyen J.P."/>
            <person name="Petersen M."/>
            <person name="Panagiotis P."/>
            <person name="Wilbrandt J."/>
            <person name="Tanja T."/>
        </authorList>
    </citation>
    <scope>NUCLEOTIDE SEQUENCE</scope>
    <source>
        <strain evidence="9">GBR_01_08_01A</strain>
        <tissue evidence="9">Thorax + abdomen</tissue>
    </source>
</reference>
<keyword evidence="7" id="KW-1133">Transmembrane helix</keyword>
<proteinExistence type="inferred from homology"/>
<dbReference type="InterPro" id="IPR012317">
    <property type="entry name" value="Poly(ADP-ribose)pol_cat_dom"/>
</dbReference>
<evidence type="ECO:0000259" key="8">
    <source>
        <dbReference type="PROSITE" id="PS51059"/>
    </source>
</evidence>
<evidence type="ECO:0000256" key="2">
    <source>
        <dbReference type="ARBA" id="ARBA00022679"/>
    </source>
</evidence>
<comment type="similarity">
    <text evidence="5">Belongs to the ARTD/PARP family.</text>
</comment>
<dbReference type="PANTHER" id="PTHR21328">
    <property type="entry name" value="POLY ADP-RIBOSE POLYMERASE FAMILY, MEMBER PARP"/>
    <property type="match status" value="1"/>
</dbReference>
<dbReference type="EMBL" id="JAIFRP010000029">
    <property type="protein sequence ID" value="KAK2583882.1"/>
    <property type="molecule type" value="Genomic_DNA"/>
</dbReference>
<dbReference type="GO" id="GO:0016779">
    <property type="term" value="F:nucleotidyltransferase activity"/>
    <property type="evidence" value="ECO:0007669"/>
    <property type="project" value="UniProtKB-KW"/>
</dbReference>
<evidence type="ECO:0000256" key="3">
    <source>
        <dbReference type="ARBA" id="ARBA00022695"/>
    </source>
</evidence>
<dbReference type="Gene3D" id="3.90.228.10">
    <property type="match status" value="1"/>
</dbReference>
<keyword evidence="10" id="KW-1185">Reference proteome</keyword>
<dbReference type="AlphaFoldDB" id="A0AAD9RQ61"/>
<evidence type="ECO:0000256" key="6">
    <source>
        <dbReference type="RuleBase" id="RU362114"/>
    </source>
</evidence>
<accession>A0AAD9RQ61</accession>
<evidence type="ECO:0000256" key="1">
    <source>
        <dbReference type="ARBA" id="ARBA00022676"/>
    </source>
</evidence>
<dbReference type="Pfam" id="PF00644">
    <property type="entry name" value="PARP"/>
    <property type="match status" value="1"/>
</dbReference>
<comment type="caution">
    <text evidence="9">The sequence shown here is derived from an EMBL/GenBank/DDBJ whole genome shotgun (WGS) entry which is preliminary data.</text>
</comment>
<dbReference type="GO" id="GO:0003950">
    <property type="term" value="F:NAD+ poly-ADP-ribosyltransferase activity"/>
    <property type="evidence" value="ECO:0007669"/>
    <property type="project" value="UniProtKB-UniRule"/>
</dbReference>
<keyword evidence="7" id="KW-0472">Membrane</keyword>
<keyword evidence="2 6" id="KW-0808">Transferase</keyword>
<feature type="transmembrane region" description="Helical" evidence="7">
    <location>
        <begin position="333"/>
        <end position="350"/>
    </location>
</feature>
<name>A0AAD9RQ61_9HYME</name>
<evidence type="ECO:0000256" key="5">
    <source>
        <dbReference type="ARBA" id="ARBA00024347"/>
    </source>
</evidence>
<dbReference type="Pfam" id="PF18084">
    <property type="entry name" value="ARTD15_N"/>
    <property type="match status" value="1"/>
</dbReference>
<keyword evidence="1 6" id="KW-0328">Glycosyltransferase</keyword>
<sequence>MGSKFNNQIEINEDKKLTERNLSILHGSYVDTTTYQDDVEKKIILLKHLLEKDPKAADLKWSLFVAACNTYRYDSCLRPFPPMYVKNECKDIEALRRTVELIPPLAVIFRELHEPNVYANYGPAIDLLHWVLIRLRDPYIKSISKENYDSVLRRVPSEMQVAPPNLIFQVVSAKQSTTEEKWKCAGQDYSTFYAFHGSRLENFHSIIHYGLQQNMCKRSLFGKGIYLSSELGVSLPYSPVGYGWGGSVLGSEMSCVALCELINHPDIKKRDSGHNAQSTISNPLSERVPNKYYLVTNSDLVRIRYLLVYSQEYTPTRTHESTGLLEWFRQHKLLTFMLGYVILLASVGLTHNKQVEKYYRLFFQKTGFN</sequence>
<evidence type="ECO:0000256" key="4">
    <source>
        <dbReference type="ARBA" id="ARBA00023027"/>
    </source>
</evidence>
<dbReference type="InterPro" id="IPR041400">
    <property type="entry name" value="PARP16_N"/>
</dbReference>
<evidence type="ECO:0000256" key="7">
    <source>
        <dbReference type="SAM" id="Phobius"/>
    </source>
</evidence>